<accession>A0ABS7FLJ3</accession>
<dbReference type="Proteomes" id="UP000774570">
    <property type="component" value="Unassembled WGS sequence"/>
</dbReference>
<name>A0ABS7FLJ3_9ACTN</name>
<proteinExistence type="predicted"/>
<evidence type="ECO:0000313" key="1">
    <source>
        <dbReference type="EMBL" id="MBW8481120.1"/>
    </source>
</evidence>
<dbReference type="EMBL" id="JAIBOA010000001">
    <property type="protein sequence ID" value="MBW8481120.1"/>
    <property type="molecule type" value="Genomic_DNA"/>
</dbReference>
<dbReference type="RefSeq" id="WP_220162576.1">
    <property type="nucleotide sequence ID" value="NZ_JAIBOA010000001.1"/>
</dbReference>
<evidence type="ECO:0000313" key="2">
    <source>
        <dbReference type="Proteomes" id="UP000774570"/>
    </source>
</evidence>
<reference evidence="1 2" key="1">
    <citation type="submission" date="2021-07" db="EMBL/GenBank/DDBJ databases">
        <title>Actinomadura sp. PM05-2 isolated from lichen.</title>
        <authorList>
            <person name="Somphong A."/>
            <person name="Phongsopitanun W."/>
            <person name="Tanasupawat S."/>
            <person name="Peongsungnone V."/>
        </authorList>
    </citation>
    <scope>NUCLEOTIDE SEQUENCE [LARGE SCALE GENOMIC DNA]</scope>
    <source>
        <strain evidence="1 2">PM05-2</strain>
    </source>
</reference>
<gene>
    <name evidence="1" type="ORF">K1Y72_01975</name>
</gene>
<organism evidence="1 2">
    <name type="scientific">Actinomadura parmotrematis</name>
    <dbReference type="NCBI Taxonomy" id="2864039"/>
    <lineage>
        <taxon>Bacteria</taxon>
        <taxon>Bacillati</taxon>
        <taxon>Actinomycetota</taxon>
        <taxon>Actinomycetes</taxon>
        <taxon>Streptosporangiales</taxon>
        <taxon>Thermomonosporaceae</taxon>
        <taxon>Actinomadura</taxon>
    </lineage>
</organism>
<keyword evidence="2" id="KW-1185">Reference proteome</keyword>
<sequence>MNAMERLRDAAEHEMATVAAVLAVLDALVPLAHLRDGGRTPVLGGAGARPAS</sequence>
<comment type="caution">
    <text evidence="1">The sequence shown here is derived from an EMBL/GenBank/DDBJ whole genome shotgun (WGS) entry which is preliminary data.</text>
</comment>
<protein>
    <submittedName>
        <fullName evidence="1">Uncharacterized protein</fullName>
    </submittedName>
</protein>